<keyword evidence="1" id="KW-1133">Transmembrane helix</keyword>
<evidence type="ECO:0000313" key="3">
    <source>
        <dbReference type="Proteomes" id="UP000294933"/>
    </source>
</evidence>
<evidence type="ECO:0000256" key="1">
    <source>
        <dbReference type="SAM" id="Phobius"/>
    </source>
</evidence>
<dbReference type="VEuPathDB" id="FungiDB:BD410DRAFT_120510"/>
<dbReference type="EMBL" id="ML170275">
    <property type="protein sequence ID" value="TDL15443.1"/>
    <property type="molecule type" value="Genomic_DNA"/>
</dbReference>
<evidence type="ECO:0000313" key="2">
    <source>
        <dbReference type="EMBL" id="TDL15443.1"/>
    </source>
</evidence>
<proteinExistence type="predicted"/>
<dbReference type="AlphaFoldDB" id="A0A4Y7PJ02"/>
<gene>
    <name evidence="2" type="ORF">BD410DRAFT_120510</name>
</gene>
<keyword evidence="1" id="KW-0812">Transmembrane</keyword>
<keyword evidence="1" id="KW-0472">Membrane</keyword>
<name>A0A4Y7PJ02_9AGAM</name>
<protein>
    <submittedName>
        <fullName evidence="2">Uncharacterized protein</fullName>
    </submittedName>
</protein>
<sequence>MSTQTIEFGETEVLLSIHGSITKNKILFCTFGVQDLESQKIREVNSTYEDTFKAHLLVVLTFPFIMFHFALAMCFKIYGPIVAFSGRGDQATLKRLSFIGLDSAPIVRTSFFPIK</sequence>
<reference evidence="2 3" key="1">
    <citation type="submission" date="2018-06" db="EMBL/GenBank/DDBJ databases">
        <title>A transcriptomic atlas of mushroom development highlights an independent origin of complex multicellularity.</title>
        <authorList>
            <consortium name="DOE Joint Genome Institute"/>
            <person name="Krizsan K."/>
            <person name="Almasi E."/>
            <person name="Merenyi Z."/>
            <person name="Sahu N."/>
            <person name="Viragh M."/>
            <person name="Koszo T."/>
            <person name="Mondo S."/>
            <person name="Kiss B."/>
            <person name="Balint B."/>
            <person name="Kues U."/>
            <person name="Barry K."/>
            <person name="Hegedus J.C."/>
            <person name="Henrissat B."/>
            <person name="Johnson J."/>
            <person name="Lipzen A."/>
            <person name="Ohm R."/>
            <person name="Nagy I."/>
            <person name="Pangilinan J."/>
            <person name="Yan J."/>
            <person name="Xiong Y."/>
            <person name="Grigoriev I.V."/>
            <person name="Hibbett D.S."/>
            <person name="Nagy L.G."/>
        </authorList>
    </citation>
    <scope>NUCLEOTIDE SEQUENCE [LARGE SCALE GENOMIC DNA]</scope>
    <source>
        <strain evidence="2 3">SZMC22713</strain>
    </source>
</reference>
<keyword evidence="3" id="KW-1185">Reference proteome</keyword>
<accession>A0A4Y7PJ02</accession>
<organism evidence="2 3">
    <name type="scientific">Rickenella mellea</name>
    <dbReference type="NCBI Taxonomy" id="50990"/>
    <lineage>
        <taxon>Eukaryota</taxon>
        <taxon>Fungi</taxon>
        <taxon>Dikarya</taxon>
        <taxon>Basidiomycota</taxon>
        <taxon>Agaricomycotina</taxon>
        <taxon>Agaricomycetes</taxon>
        <taxon>Hymenochaetales</taxon>
        <taxon>Rickenellaceae</taxon>
        <taxon>Rickenella</taxon>
    </lineage>
</organism>
<feature type="transmembrane region" description="Helical" evidence="1">
    <location>
        <begin position="54"/>
        <end position="78"/>
    </location>
</feature>
<dbReference type="Proteomes" id="UP000294933">
    <property type="component" value="Unassembled WGS sequence"/>
</dbReference>